<dbReference type="Proteomes" id="UP000006330">
    <property type="component" value="Unassembled WGS sequence"/>
</dbReference>
<gene>
    <name evidence="9" type="ORF">HMPREF1076_03142</name>
</gene>
<dbReference type="Gene3D" id="2.10.109.10">
    <property type="entry name" value="Umud Fragment, subunit A"/>
    <property type="match status" value="1"/>
</dbReference>
<dbReference type="GO" id="GO:0016020">
    <property type="term" value="C:membrane"/>
    <property type="evidence" value="ECO:0007669"/>
    <property type="project" value="UniProtKB-SubCell"/>
</dbReference>
<evidence type="ECO:0000313" key="9">
    <source>
        <dbReference type="EMBL" id="EKN13078.1"/>
    </source>
</evidence>
<evidence type="ECO:0000256" key="3">
    <source>
        <dbReference type="ARBA" id="ARBA00013208"/>
    </source>
</evidence>
<dbReference type="GO" id="GO:0006465">
    <property type="term" value="P:signal peptide processing"/>
    <property type="evidence" value="ECO:0007669"/>
    <property type="project" value="InterPro"/>
</dbReference>
<dbReference type="GO" id="GO:0004252">
    <property type="term" value="F:serine-type endopeptidase activity"/>
    <property type="evidence" value="ECO:0007669"/>
    <property type="project" value="InterPro"/>
</dbReference>
<keyword evidence="5 7" id="KW-0378">Hydrolase</keyword>
<dbReference type="MEROPS" id="S26.001"/>
<evidence type="ECO:0000256" key="2">
    <source>
        <dbReference type="ARBA" id="ARBA00009370"/>
    </source>
</evidence>
<comment type="caution">
    <text evidence="9">The sequence shown here is derived from an EMBL/GenBank/DDBJ whole genome shotgun (WGS) entry which is preliminary data.</text>
</comment>
<comment type="catalytic activity">
    <reaction evidence="1 7">
        <text>Cleavage of hydrophobic, N-terminal signal or leader sequences from secreted and periplasmic proteins.</text>
        <dbReference type="EC" id="3.4.21.89"/>
    </reaction>
</comment>
<evidence type="ECO:0000313" key="10">
    <source>
        <dbReference type="Proteomes" id="UP000006330"/>
    </source>
</evidence>
<protein>
    <recommendedName>
        <fullName evidence="4 7">Signal peptidase I</fullName>
        <ecNumber evidence="3 7">3.4.21.89</ecNumber>
    </recommendedName>
</protein>
<comment type="similarity">
    <text evidence="2 7">Belongs to the peptidase S26 family.</text>
</comment>
<dbReference type="InterPro" id="IPR019758">
    <property type="entry name" value="Pept_S26A_signal_pept_1_CS"/>
</dbReference>
<dbReference type="InterPro" id="IPR019533">
    <property type="entry name" value="Peptidase_S26"/>
</dbReference>
<comment type="subcellular location">
    <subcellularLocation>
        <location evidence="7">Membrane</location>
        <topology evidence="7">Single-pass type II membrane protein</topology>
    </subcellularLocation>
</comment>
<sequence length="293" mass="34408">MVLSMKKHWKKIAQYTVDVTFWLCMLATAWFATQVLLFASFKIPSDSMEPELTTGDNILVWKPTIGPRIFNLFASMRNEQTEIYRIPGFKNIKRNDILVFNFPHPNSWDKIEMHILKYYIKRCVGLPGDTLSIRNGFFHVNGINTPLGNTDSQKKIAVTEKFQEGIFHSFPYDGTIGWSIKEFGPLHIPAKGDSIRMNRTNFVLYKKLIEWEQQGTLEYKDSTSFLNGKPIDGYRFLKNYYFMAGDNGMNSQDSRYWGMLPEEYIVGKAWIIWKSVDPYTEKFRWERFMKIIH</sequence>
<organism evidence="9 10">
    <name type="scientific">Parabacteroides goldsteinii CL02T12C30</name>
    <dbReference type="NCBI Taxonomy" id="999418"/>
    <lineage>
        <taxon>Bacteria</taxon>
        <taxon>Pseudomonadati</taxon>
        <taxon>Bacteroidota</taxon>
        <taxon>Bacteroidia</taxon>
        <taxon>Bacteroidales</taxon>
        <taxon>Tannerellaceae</taxon>
        <taxon>Parabacteroides</taxon>
    </lineage>
</organism>
<feature type="domain" description="Peptidase S26" evidence="8">
    <location>
        <begin position="23"/>
        <end position="273"/>
    </location>
</feature>
<dbReference type="AlphaFoldDB" id="K6ABL8"/>
<dbReference type="Pfam" id="PF10502">
    <property type="entry name" value="Peptidase_S26"/>
    <property type="match status" value="1"/>
</dbReference>
<accession>K6ABL8</accession>
<dbReference type="PANTHER" id="PTHR43390">
    <property type="entry name" value="SIGNAL PEPTIDASE I"/>
    <property type="match status" value="1"/>
</dbReference>
<evidence type="ECO:0000256" key="7">
    <source>
        <dbReference type="RuleBase" id="RU362042"/>
    </source>
</evidence>
<proteinExistence type="inferred from homology"/>
<dbReference type="PRINTS" id="PR00727">
    <property type="entry name" value="LEADERPTASE"/>
</dbReference>
<keyword evidence="7" id="KW-0645">Protease</keyword>
<evidence type="ECO:0000256" key="5">
    <source>
        <dbReference type="ARBA" id="ARBA00022801"/>
    </source>
</evidence>
<evidence type="ECO:0000259" key="8">
    <source>
        <dbReference type="Pfam" id="PF10502"/>
    </source>
</evidence>
<dbReference type="HOGENOM" id="CLU_028723_1_0_10"/>
<dbReference type="SUPFAM" id="SSF51306">
    <property type="entry name" value="LexA/Signal peptidase"/>
    <property type="match status" value="1"/>
</dbReference>
<dbReference type="EMBL" id="AGZO01000021">
    <property type="protein sequence ID" value="EKN13078.1"/>
    <property type="molecule type" value="Genomic_DNA"/>
</dbReference>
<keyword evidence="7" id="KW-0472">Membrane</keyword>
<feature type="active site" evidence="6">
    <location>
        <position position="121"/>
    </location>
</feature>
<keyword evidence="7" id="KW-1133">Transmembrane helix</keyword>
<dbReference type="CDD" id="cd06530">
    <property type="entry name" value="S26_SPase_I"/>
    <property type="match status" value="1"/>
</dbReference>
<feature type="active site" evidence="6">
    <location>
        <position position="47"/>
    </location>
</feature>
<evidence type="ECO:0000256" key="4">
    <source>
        <dbReference type="ARBA" id="ARBA00019232"/>
    </source>
</evidence>
<name>K6ABL8_9BACT</name>
<feature type="transmembrane region" description="Helical" evidence="7">
    <location>
        <begin position="21"/>
        <end position="41"/>
    </location>
</feature>
<dbReference type="InterPro" id="IPR036286">
    <property type="entry name" value="LexA/Signal_pep-like_sf"/>
</dbReference>
<keyword evidence="7" id="KW-0812">Transmembrane</keyword>
<dbReference type="NCBIfam" id="TIGR02227">
    <property type="entry name" value="sigpep_I_bact"/>
    <property type="match status" value="1"/>
</dbReference>
<evidence type="ECO:0000256" key="1">
    <source>
        <dbReference type="ARBA" id="ARBA00000677"/>
    </source>
</evidence>
<evidence type="ECO:0000256" key="6">
    <source>
        <dbReference type="PIRSR" id="PIRSR600223-1"/>
    </source>
</evidence>
<dbReference type="EC" id="3.4.21.89" evidence="3 7"/>
<dbReference type="PANTHER" id="PTHR43390:SF1">
    <property type="entry name" value="CHLOROPLAST PROCESSING PEPTIDASE"/>
    <property type="match status" value="1"/>
</dbReference>
<dbReference type="CDD" id="cd06462">
    <property type="entry name" value="Peptidase_S24_S26"/>
    <property type="match status" value="1"/>
</dbReference>
<dbReference type="PATRIC" id="fig|999418.3.peg.3202"/>
<dbReference type="InterPro" id="IPR000223">
    <property type="entry name" value="Pept_S26A_signal_pept_1"/>
</dbReference>
<reference evidence="9 10" key="1">
    <citation type="submission" date="2012-02" db="EMBL/GenBank/DDBJ databases">
        <title>The Genome Sequence of Parabacteroides goldsteinii CL02T12C30.</title>
        <authorList>
            <consortium name="The Broad Institute Genome Sequencing Platform"/>
            <person name="Earl A."/>
            <person name="Ward D."/>
            <person name="Feldgarden M."/>
            <person name="Gevers D."/>
            <person name="Zitomersky N.L."/>
            <person name="Coyne M.J."/>
            <person name="Comstock L.E."/>
            <person name="Young S.K."/>
            <person name="Zeng Q."/>
            <person name="Gargeya S."/>
            <person name="Fitzgerald M."/>
            <person name="Haas B."/>
            <person name="Abouelleil A."/>
            <person name="Alvarado L."/>
            <person name="Arachchi H.M."/>
            <person name="Berlin A."/>
            <person name="Chapman S.B."/>
            <person name="Gearin G."/>
            <person name="Goldberg J."/>
            <person name="Griggs A."/>
            <person name="Gujja S."/>
            <person name="Hansen M."/>
            <person name="Heiman D."/>
            <person name="Howarth C."/>
            <person name="Larimer J."/>
            <person name="Lui A."/>
            <person name="MacDonald P.J.P."/>
            <person name="McCowen C."/>
            <person name="Montmayeur A."/>
            <person name="Murphy C."/>
            <person name="Neiman D."/>
            <person name="Pearson M."/>
            <person name="Priest M."/>
            <person name="Roberts A."/>
            <person name="Saif S."/>
            <person name="Shea T."/>
            <person name="Sisk P."/>
            <person name="Stolte C."/>
            <person name="Sykes S."/>
            <person name="Wortman J."/>
            <person name="Nusbaum C."/>
            <person name="Birren B."/>
        </authorList>
    </citation>
    <scope>NUCLEOTIDE SEQUENCE [LARGE SCALE GENOMIC DNA]</scope>
    <source>
        <strain evidence="9 10">CL02T12C30</strain>
    </source>
</reference>
<dbReference type="GO" id="GO:0009003">
    <property type="term" value="F:signal peptidase activity"/>
    <property type="evidence" value="ECO:0007669"/>
    <property type="project" value="UniProtKB-EC"/>
</dbReference>
<dbReference type="PROSITE" id="PS00761">
    <property type="entry name" value="SPASE_I_3"/>
    <property type="match status" value="1"/>
</dbReference>